<evidence type="ECO:0008006" key="5">
    <source>
        <dbReference type="Google" id="ProtNLM"/>
    </source>
</evidence>
<evidence type="ECO:0000313" key="4">
    <source>
        <dbReference type="Proteomes" id="UP000410492"/>
    </source>
</evidence>
<dbReference type="GO" id="GO:0006393">
    <property type="term" value="P:termination of mitochondrial transcription"/>
    <property type="evidence" value="ECO:0007669"/>
    <property type="project" value="TreeGrafter"/>
</dbReference>
<dbReference type="AlphaFoldDB" id="A0A653C6K4"/>
<evidence type="ECO:0000313" key="3">
    <source>
        <dbReference type="EMBL" id="VEN43518.1"/>
    </source>
</evidence>
<dbReference type="Proteomes" id="UP000410492">
    <property type="component" value="Unassembled WGS sequence"/>
</dbReference>
<dbReference type="GO" id="GO:0005759">
    <property type="term" value="C:mitochondrial matrix"/>
    <property type="evidence" value="ECO:0007669"/>
    <property type="project" value="TreeGrafter"/>
</dbReference>
<dbReference type="PANTHER" id="PTHR15437">
    <property type="entry name" value="TRANSCRIPTION TERMINATION FACTOR, MITOCHONDRIAL"/>
    <property type="match status" value="1"/>
</dbReference>
<comment type="similarity">
    <text evidence="1">Belongs to the mTERF family.</text>
</comment>
<dbReference type="Pfam" id="PF02536">
    <property type="entry name" value="mTERF"/>
    <property type="match status" value="1"/>
</dbReference>
<organism evidence="3 4">
    <name type="scientific">Callosobruchus maculatus</name>
    <name type="common">Southern cowpea weevil</name>
    <name type="synonym">Pulse bruchid</name>
    <dbReference type="NCBI Taxonomy" id="64391"/>
    <lineage>
        <taxon>Eukaryota</taxon>
        <taxon>Metazoa</taxon>
        <taxon>Ecdysozoa</taxon>
        <taxon>Arthropoda</taxon>
        <taxon>Hexapoda</taxon>
        <taxon>Insecta</taxon>
        <taxon>Pterygota</taxon>
        <taxon>Neoptera</taxon>
        <taxon>Endopterygota</taxon>
        <taxon>Coleoptera</taxon>
        <taxon>Polyphaga</taxon>
        <taxon>Cucujiformia</taxon>
        <taxon>Chrysomeloidea</taxon>
        <taxon>Chrysomelidae</taxon>
        <taxon>Bruchinae</taxon>
        <taxon>Bruchini</taxon>
        <taxon>Callosobruchus</taxon>
    </lineage>
</organism>
<dbReference type="EMBL" id="CAACVG010007079">
    <property type="protein sequence ID" value="VEN43518.1"/>
    <property type="molecule type" value="Genomic_DNA"/>
</dbReference>
<dbReference type="GO" id="GO:0003676">
    <property type="term" value="F:nucleic acid binding"/>
    <property type="evidence" value="ECO:0007669"/>
    <property type="project" value="InterPro"/>
</dbReference>
<keyword evidence="2" id="KW-0809">Transit peptide</keyword>
<gene>
    <name evidence="3" type="ORF">CALMAC_LOCUS6641</name>
</gene>
<evidence type="ECO:0000256" key="2">
    <source>
        <dbReference type="ARBA" id="ARBA00022946"/>
    </source>
</evidence>
<protein>
    <recommendedName>
        <fullName evidence="5">Transcription termination factor, mitochondrial</fullName>
    </recommendedName>
</protein>
<sequence length="368" mass="42651">MFINLSTRFVQNCAKQTLGNFVRTLSNVQSKPLPSEELADNKKDYRDKNIKVQLLKEMLNLRLIEAASIVSKPKFSKITSNSINKNYNLCLSHKITQARLKQFPEILAEEKLADKIELVKQLPFTLDHTAALLNIPTARLEKLMHEEELSQRIRFLSTFFNVTEKQACAWMATRRFLISLKEEQIKEITELLLRFGLDKNDISKDFWVLKYSKATVENRLKQVQESNAGKVKTWMVRAKPELFENYVKRQSERKSVLGDNSFAEYLCNKLGCTRETAEYIILKLPVLQHKCLIKLNSIIEYLVENGFSTSQICSNPRILLHSLETIKKRMERLKALGTQPDFLSVLTRSQKNFEDKPPCRFKDKLASS</sequence>
<dbReference type="InterPro" id="IPR003690">
    <property type="entry name" value="MTERF"/>
</dbReference>
<evidence type="ECO:0000256" key="1">
    <source>
        <dbReference type="ARBA" id="ARBA00007692"/>
    </source>
</evidence>
<name>A0A653C6K4_CALMS</name>
<reference evidence="3 4" key="1">
    <citation type="submission" date="2019-01" db="EMBL/GenBank/DDBJ databases">
        <authorList>
            <person name="Sayadi A."/>
        </authorList>
    </citation>
    <scope>NUCLEOTIDE SEQUENCE [LARGE SCALE GENOMIC DNA]</scope>
</reference>
<proteinExistence type="inferred from homology"/>
<dbReference type="PANTHER" id="PTHR15437:SF6">
    <property type="entry name" value="TRANSCRIPTION TERMINATION FACTOR, MITOCHONDRIAL"/>
    <property type="match status" value="1"/>
</dbReference>
<dbReference type="InterPro" id="IPR038538">
    <property type="entry name" value="MTERF_sf"/>
</dbReference>
<accession>A0A653C6K4</accession>
<dbReference type="OrthoDB" id="75923at2759"/>
<dbReference type="Gene3D" id="1.25.70.10">
    <property type="entry name" value="Transcription termination factor 3, mitochondrial"/>
    <property type="match status" value="1"/>
</dbReference>
<keyword evidence="4" id="KW-1185">Reference proteome</keyword>